<feature type="non-terminal residue" evidence="2">
    <location>
        <position position="1"/>
    </location>
</feature>
<reference evidence="2" key="1">
    <citation type="submission" date="2020-02" db="EMBL/GenBank/DDBJ databases">
        <authorList>
            <person name="Meier V. D."/>
        </authorList>
    </citation>
    <scope>NUCLEOTIDE SEQUENCE</scope>
    <source>
        <strain evidence="2">AVDCRST_MAG08</strain>
    </source>
</reference>
<evidence type="ECO:0000256" key="1">
    <source>
        <dbReference type="SAM" id="MobiDB-lite"/>
    </source>
</evidence>
<feature type="compositionally biased region" description="Basic residues" evidence="1">
    <location>
        <begin position="59"/>
        <end position="75"/>
    </location>
</feature>
<evidence type="ECO:0000313" key="2">
    <source>
        <dbReference type="EMBL" id="CAA9272460.1"/>
    </source>
</evidence>
<dbReference type="EMBL" id="CADCTG010000242">
    <property type="protein sequence ID" value="CAA9272460.1"/>
    <property type="molecule type" value="Genomic_DNA"/>
</dbReference>
<protein>
    <submittedName>
        <fullName evidence="2">Glyoxalase family protein</fullName>
    </submittedName>
</protein>
<feature type="compositionally biased region" description="Basic and acidic residues" evidence="1">
    <location>
        <begin position="37"/>
        <end position="58"/>
    </location>
</feature>
<feature type="compositionally biased region" description="Basic residues" evidence="1">
    <location>
        <begin position="24"/>
        <end position="36"/>
    </location>
</feature>
<feature type="region of interest" description="Disordered" evidence="1">
    <location>
        <begin position="1"/>
        <end position="155"/>
    </location>
</feature>
<feature type="compositionally biased region" description="Low complexity" evidence="1">
    <location>
        <begin position="142"/>
        <end position="155"/>
    </location>
</feature>
<gene>
    <name evidence="2" type="ORF">AVDCRST_MAG08-3259</name>
</gene>
<sequence length="155" mass="17132">DQRRKRRAEGLPQRHALSGGGRRGAGHRLLRRGLRRPRADAAGRARRQDRPRRTGDRGRRGHARRSLAGRRVRSAARRERLGQHPHLCFRRGCGVRAGVGRRRRRDQAGRDALLRRPRRHPARPLRPPLARGDAGGGGVAGGNQAADGGAVRIGL</sequence>
<proteinExistence type="predicted"/>
<accession>A0A6J4J728</accession>
<name>A0A6J4J728_9PROT</name>
<feature type="non-terminal residue" evidence="2">
    <location>
        <position position="155"/>
    </location>
</feature>
<dbReference type="AlphaFoldDB" id="A0A6J4J728"/>
<organism evidence="2">
    <name type="scientific">uncultured Acetobacteraceae bacterium</name>
    <dbReference type="NCBI Taxonomy" id="169975"/>
    <lineage>
        <taxon>Bacteria</taxon>
        <taxon>Pseudomonadati</taxon>
        <taxon>Pseudomonadota</taxon>
        <taxon>Alphaproteobacteria</taxon>
        <taxon>Acetobacterales</taxon>
        <taxon>Acetobacteraceae</taxon>
        <taxon>environmental samples</taxon>
    </lineage>
</organism>